<accession>A0A2W2AWZ6</accession>
<keyword evidence="4 5" id="KW-0503">Monooxygenase</keyword>
<keyword evidence="5" id="KW-0963">Cytoplasm</keyword>
<evidence type="ECO:0000256" key="1">
    <source>
        <dbReference type="ARBA" id="ARBA00022630"/>
    </source>
</evidence>
<dbReference type="AlphaFoldDB" id="A0A2W2AWZ6"/>
<feature type="binding site" evidence="5">
    <location>
        <position position="51"/>
    </location>
    <ligand>
        <name>FAD</name>
        <dbReference type="ChEBI" id="CHEBI:57692"/>
    </ligand>
</feature>
<comment type="subunit">
    <text evidence="5">Monomer.</text>
</comment>
<dbReference type="PRINTS" id="PR00420">
    <property type="entry name" value="RNGMNOXGNASE"/>
</dbReference>
<keyword evidence="1 5" id="KW-0285">Flavoprotein</keyword>
<dbReference type="PANTHER" id="PTHR46972:SF1">
    <property type="entry name" value="FAD DEPENDENT OXIDOREDUCTASE DOMAIN-CONTAINING PROTEIN"/>
    <property type="match status" value="1"/>
</dbReference>
<evidence type="ECO:0000313" key="7">
    <source>
        <dbReference type="EMBL" id="PZF72504.1"/>
    </source>
</evidence>
<gene>
    <name evidence="7" type="ORF">DN068_11605</name>
</gene>
<evidence type="ECO:0000313" key="8">
    <source>
        <dbReference type="Proteomes" id="UP000248745"/>
    </source>
</evidence>
<dbReference type="InterPro" id="IPR043683">
    <property type="entry name" value="TetX_monooxygenase"/>
</dbReference>
<comment type="catalytic activity">
    <reaction evidence="5">
        <text>a tetracycline + NADPH + O2 + H(+) = an 11a-hydroxytetracycline + NADP(+) + H2O</text>
        <dbReference type="Rhea" id="RHEA:61444"/>
        <dbReference type="ChEBI" id="CHEBI:15377"/>
        <dbReference type="ChEBI" id="CHEBI:15378"/>
        <dbReference type="ChEBI" id="CHEBI:15379"/>
        <dbReference type="ChEBI" id="CHEBI:57783"/>
        <dbReference type="ChEBI" id="CHEBI:58349"/>
        <dbReference type="ChEBI" id="CHEBI:144644"/>
        <dbReference type="ChEBI" id="CHEBI:144645"/>
    </reaction>
</comment>
<evidence type="ECO:0000256" key="2">
    <source>
        <dbReference type="ARBA" id="ARBA00022827"/>
    </source>
</evidence>
<feature type="binding site" evidence="5">
    <location>
        <position position="302"/>
    </location>
    <ligand>
        <name>FAD</name>
        <dbReference type="ChEBI" id="CHEBI:57692"/>
    </ligand>
</feature>
<feature type="binding site" evidence="5">
    <location>
        <position position="109"/>
    </location>
    <ligand>
        <name>FAD</name>
        <dbReference type="ChEBI" id="CHEBI:57692"/>
    </ligand>
</feature>
<dbReference type="EC" id="1.14.13.-" evidence="5"/>
<comment type="function">
    <text evidence="5">An FAD-requiring monooxygenase active on some tetracycline antibiotic derivatives, which leads to their inactivation. Hydroxylates carbon 11a of tetracycline and some analogs.</text>
</comment>
<comment type="subcellular location">
    <subcellularLocation>
        <location evidence="5">Cytoplasm</location>
    </subcellularLocation>
</comment>
<dbReference type="EMBL" id="QKTW01000017">
    <property type="protein sequence ID" value="PZF72504.1"/>
    <property type="molecule type" value="Genomic_DNA"/>
</dbReference>
<keyword evidence="2 5" id="KW-0274">FAD</keyword>
<feature type="domain" description="FAD-binding" evidence="6">
    <location>
        <begin position="9"/>
        <end position="168"/>
    </location>
</feature>
<dbReference type="InterPro" id="IPR002938">
    <property type="entry name" value="FAD-bd"/>
</dbReference>
<dbReference type="GO" id="GO:0046677">
    <property type="term" value="P:response to antibiotic"/>
    <property type="evidence" value="ECO:0007669"/>
    <property type="project" value="InterPro"/>
</dbReference>
<dbReference type="GO" id="GO:0004497">
    <property type="term" value="F:monooxygenase activity"/>
    <property type="evidence" value="ECO:0007669"/>
    <property type="project" value="UniProtKB-UniRule"/>
</dbReference>
<sequence>MNTIQNKTIAIVGGGPGGLTLARLLQMNGAIVKVYERDVNRSARVQGATLDLHEESGLAAIRAAGLMDAFVANYRPGADKMRVVDKGAAILHDDDAGKNYDEARPEIDRGPLREILLDSLKPDTVVWNSQFAALHKNGTGFDIEFKNGNKYYADIVIGADGANSKIRPYITPIKPVYSGVTALEGAVYDAAENVPEMHTLLNGGKIFALGDDKTIIVSSKGDGSLAFYCGFNAAESWTKDSEIDWSNNEHVLSWFEGAFPGWDPIWAHMISTANAVFIPRPLYYMPLDQQWETLPNLTMIGDAAHLMPPYAGEGVNMAMLDALELSQCLLNESFMNVHDAISAYEKQMLHRASETTAMTLEQTAWMHATGNLDKMMSMFGLQS</sequence>
<comment type="domain">
    <text evidence="5">Consists of an N-terminal FAD-binding domain with a Rossman fold and a C-terminal substrate-binding domain.</text>
</comment>
<keyword evidence="5" id="KW-0547">Nucleotide-binding</keyword>
<keyword evidence="3 5" id="KW-0560">Oxidoreductase</keyword>
<comment type="cofactor">
    <cofactor evidence="5">
        <name>FAD</name>
        <dbReference type="ChEBI" id="CHEBI:57692"/>
    </cofactor>
</comment>
<dbReference type="InterPro" id="IPR036188">
    <property type="entry name" value="FAD/NAD-bd_sf"/>
</dbReference>
<evidence type="ECO:0000259" key="6">
    <source>
        <dbReference type="Pfam" id="PF01494"/>
    </source>
</evidence>
<dbReference type="GO" id="GO:0005737">
    <property type="term" value="C:cytoplasm"/>
    <property type="evidence" value="ECO:0007669"/>
    <property type="project" value="UniProtKB-SubCell"/>
</dbReference>
<reference evidence="7 8" key="1">
    <citation type="submission" date="2018-06" db="EMBL/GenBank/DDBJ databases">
        <title>Mucibacter soli gen. nov., sp. nov., a new member of the family Chitinophagaceae producing mucin.</title>
        <authorList>
            <person name="Kim M.-K."/>
            <person name="Park S."/>
            <person name="Kim T.-S."/>
            <person name="Joung Y."/>
            <person name="Han J.-H."/>
            <person name="Kim S.B."/>
        </authorList>
    </citation>
    <scope>NUCLEOTIDE SEQUENCE [LARGE SCALE GENOMIC DNA]</scope>
    <source>
        <strain evidence="7 8">R1-15</strain>
    </source>
</reference>
<feature type="binding site" evidence="5">
    <location>
        <position position="44"/>
    </location>
    <ligand>
        <name>NADPH</name>
        <dbReference type="ChEBI" id="CHEBI:57783"/>
    </ligand>
</feature>
<dbReference type="PANTHER" id="PTHR46972">
    <property type="entry name" value="MONOOXYGENASE ASQM-RELATED"/>
    <property type="match status" value="1"/>
</dbReference>
<dbReference type="Gene3D" id="3.50.50.60">
    <property type="entry name" value="FAD/NAD(P)-binding domain"/>
    <property type="match status" value="1"/>
</dbReference>
<dbReference type="HAMAP" id="MF_00845">
    <property type="entry name" value="TetX_monooxygenase"/>
    <property type="match status" value="1"/>
</dbReference>
<dbReference type="SUPFAM" id="SSF51905">
    <property type="entry name" value="FAD/NAD(P)-binding domain"/>
    <property type="match status" value="1"/>
</dbReference>
<dbReference type="OrthoDB" id="9782160at2"/>
<evidence type="ECO:0000256" key="4">
    <source>
        <dbReference type="ARBA" id="ARBA00023033"/>
    </source>
</evidence>
<dbReference type="Pfam" id="PF01494">
    <property type="entry name" value="FAD_binding_3"/>
    <property type="match status" value="2"/>
</dbReference>
<comment type="caution">
    <text evidence="7">The sequence shown here is derived from an EMBL/GenBank/DDBJ whole genome shotgun (WGS) entry which is preliminary data.</text>
</comment>
<evidence type="ECO:0000256" key="5">
    <source>
        <dbReference type="HAMAP-Rule" id="MF_00845"/>
    </source>
</evidence>
<dbReference type="GO" id="GO:0071949">
    <property type="term" value="F:FAD binding"/>
    <property type="evidence" value="ECO:0007669"/>
    <property type="project" value="InterPro"/>
</dbReference>
<evidence type="ECO:0000256" key="3">
    <source>
        <dbReference type="ARBA" id="ARBA00023002"/>
    </source>
</evidence>
<proteinExistence type="inferred from homology"/>
<dbReference type="Proteomes" id="UP000248745">
    <property type="component" value="Unassembled WGS sequence"/>
</dbReference>
<keyword evidence="8" id="KW-1185">Reference proteome</keyword>
<protein>
    <recommendedName>
        <fullName evidence="5">Flavin-dependent monooxygenase</fullName>
    </recommendedName>
    <alternativeName>
        <fullName evidence="5">TetX monooxygenase</fullName>
        <shortName evidence="5">TetX</shortName>
        <ecNumber evidence="5">1.14.13.-</ecNumber>
    </alternativeName>
</protein>
<name>A0A2W2AWZ6_9BACT</name>
<dbReference type="RefSeq" id="WP_110999094.1">
    <property type="nucleotide sequence ID" value="NZ_QKTW01000017.1"/>
</dbReference>
<keyword evidence="5" id="KW-0521">NADP</keyword>
<organism evidence="7 8">
    <name type="scientific">Taibaiella soli</name>
    <dbReference type="NCBI Taxonomy" id="1649169"/>
    <lineage>
        <taxon>Bacteria</taxon>
        <taxon>Pseudomonadati</taxon>
        <taxon>Bacteroidota</taxon>
        <taxon>Chitinophagia</taxon>
        <taxon>Chitinophagales</taxon>
        <taxon>Chitinophagaceae</taxon>
        <taxon>Taibaiella</taxon>
    </lineage>
</organism>
<comment type="similarity">
    <text evidence="5">Belongs to the aromatic-ring hydroxylase family. TetX subfamily.</text>
</comment>
<feature type="domain" description="FAD-binding" evidence="6">
    <location>
        <begin position="298"/>
        <end position="352"/>
    </location>
</feature>